<evidence type="ECO:0000313" key="3">
    <source>
        <dbReference type="EMBL" id="KAI7804489.1"/>
    </source>
</evidence>
<dbReference type="Proteomes" id="UP001059041">
    <property type="component" value="Linkage Group LG10"/>
</dbReference>
<dbReference type="SUPFAM" id="SSF49265">
    <property type="entry name" value="Fibronectin type III"/>
    <property type="match status" value="1"/>
</dbReference>
<reference evidence="3" key="1">
    <citation type="submission" date="2021-02" db="EMBL/GenBank/DDBJ databases">
        <title>Comparative genomics reveals that relaxation of natural selection precedes convergent phenotypic evolution of cavefish.</title>
        <authorList>
            <person name="Peng Z."/>
        </authorList>
    </citation>
    <scope>NUCLEOTIDE SEQUENCE</scope>
    <source>
        <tissue evidence="3">Muscle</tissue>
    </source>
</reference>
<gene>
    <name evidence="3" type="ORF">IRJ41_011850</name>
</gene>
<feature type="compositionally biased region" description="Polar residues" evidence="1">
    <location>
        <begin position="143"/>
        <end position="161"/>
    </location>
</feature>
<organism evidence="3 4">
    <name type="scientific">Triplophysa rosa</name>
    <name type="common">Cave loach</name>
    <dbReference type="NCBI Taxonomy" id="992332"/>
    <lineage>
        <taxon>Eukaryota</taxon>
        <taxon>Metazoa</taxon>
        <taxon>Chordata</taxon>
        <taxon>Craniata</taxon>
        <taxon>Vertebrata</taxon>
        <taxon>Euteleostomi</taxon>
        <taxon>Actinopterygii</taxon>
        <taxon>Neopterygii</taxon>
        <taxon>Teleostei</taxon>
        <taxon>Ostariophysi</taxon>
        <taxon>Cypriniformes</taxon>
        <taxon>Nemacheilidae</taxon>
        <taxon>Triplophysa</taxon>
    </lineage>
</organism>
<feature type="compositionally biased region" description="Low complexity" evidence="1">
    <location>
        <begin position="164"/>
        <end position="178"/>
    </location>
</feature>
<dbReference type="InterPro" id="IPR013783">
    <property type="entry name" value="Ig-like_fold"/>
</dbReference>
<proteinExistence type="predicted"/>
<evidence type="ECO:0000259" key="2">
    <source>
        <dbReference type="PROSITE" id="PS50853"/>
    </source>
</evidence>
<dbReference type="PROSITE" id="PS50853">
    <property type="entry name" value="FN3"/>
    <property type="match status" value="1"/>
</dbReference>
<sequence>MLSSSKAGFHIDFSTEEPVFFSVAGWHLLQVSSYSNPAFLIIHYKTTEREREDLTFIQPIRTSALHLPCFLMFLWSFCGEPSSDLTSFNISDANTTTSPCLIQIGDVPYITCGEAVYNSTTEQNTIIPWTTNTFNVSTTDSSTTPAVVNPSPSAVTTNTAAPVTRHSSPPTESTSHTDTTASINCTFDPCADLQVTCRCSRVTSSDAPESLLSVAVRALTHSVARVEWCAHCSPALQYEVVFSRGGLTQKTLRLSSAARQVFVSELTAEHVYRVCVRALQGRNSSAPKCTSVEMDTNAELRVHVLIVKCVILTLTVITQTFCLIKLCRKQPAENPHLTRLISIPNPAFYNP</sequence>
<comment type="caution">
    <text evidence="3">The sequence shown here is derived from an EMBL/GenBank/DDBJ whole genome shotgun (WGS) entry which is preliminary data.</text>
</comment>
<dbReference type="Gene3D" id="2.60.40.10">
    <property type="entry name" value="Immunoglobulins"/>
    <property type="match status" value="1"/>
</dbReference>
<dbReference type="AlphaFoldDB" id="A0A9W7TXR7"/>
<name>A0A9W7TXR7_TRIRA</name>
<dbReference type="InterPro" id="IPR036116">
    <property type="entry name" value="FN3_sf"/>
</dbReference>
<keyword evidence="4" id="KW-1185">Reference proteome</keyword>
<dbReference type="EMBL" id="JAFHDT010000010">
    <property type="protein sequence ID" value="KAI7804489.1"/>
    <property type="molecule type" value="Genomic_DNA"/>
</dbReference>
<dbReference type="InterPro" id="IPR003961">
    <property type="entry name" value="FN3_dom"/>
</dbReference>
<evidence type="ECO:0000256" key="1">
    <source>
        <dbReference type="SAM" id="MobiDB-lite"/>
    </source>
</evidence>
<feature type="domain" description="Fibronectin type-III" evidence="2">
    <location>
        <begin position="207"/>
        <end position="299"/>
    </location>
</feature>
<evidence type="ECO:0000313" key="4">
    <source>
        <dbReference type="Proteomes" id="UP001059041"/>
    </source>
</evidence>
<accession>A0A9W7TXR7</accession>
<protein>
    <submittedName>
        <fullName evidence="3">Leucine-rich repeat neuronal protein 4</fullName>
    </submittedName>
</protein>
<feature type="region of interest" description="Disordered" evidence="1">
    <location>
        <begin position="143"/>
        <end position="178"/>
    </location>
</feature>